<dbReference type="PANTHER" id="PTHR43798">
    <property type="entry name" value="MONOACYLGLYCEROL LIPASE"/>
    <property type="match status" value="1"/>
</dbReference>
<dbReference type="STRING" id="1123024.GCA_000423625_00810"/>
<feature type="domain" description="AB hydrolase-1" evidence="1">
    <location>
        <begin position="29"/>
        <end position="261"/>
    </location>
</feature>
<dbReference type="Gene3D" id="3.40.50.1820">
    <property type="entry name" value="alpha/beta hydrolase"/>
    <property type="match status" value="1"/>
</dbReference>
<organism evidence="2 3">
    <name type="scientific">Pseudonocardia asaccharolytica DSM 44247 = NBRC 16224</name>
    <dbReference type="NCBI Taxonomy" id="1123024"/>
    <lineage>
        <taxon>Bacteria</taxon>
        <taxon>Bacillati</taxon>
        <taxon>Actinomycetota</taxon>
        <taxon>Actinomycetes</taxon>
        <taxon>Pseudonocardiales</taxon>
        <taxon>Pseudonocardiaceae</taxon>
        <taxon>Pseudonocardia</taxon>
    </lineage>
</organism>
<dbReference type="EMBL" id="BJVI01000040">
    <property type="protein sequence ID" value="GEL19577.1"/>
    <property type="molecule type" value="Genomic_DNA"/>
</dbReference>
<evidence type="ECO:0000313" key="3">
    <source>
        <dbReference type="Proteomes" id="UP000321328"/>
    </source>
</evidence>
<evidence type="ECO:0000313" key="2">
    <source>
        <dbReference type="EMBL" id="GEL19577.1"/>
    </source>
</evidence>
<dbReference type="OrthoDB" id="5181013at2"/>
<protein>
    <recommendedName>
        <fullName evidence="1">AB hydrolase-1 domain-containing protein</fullName>
    </recommendedName>
</protein>
<comment type="caution">
    <text evidence="2">The sequence shown here is derived from an EMBL/GenBank/DDBJ whole genome shotgun (WGS) entry which is preliminary data.</text>
</comment>
<sequence>MTDGSAGRHRLGVGEETVEFTDRGSGEAVLLVHAGVFAAWFPTVADDPALSGFRLVVPVRAGYNSAAPAPRRHLTLGDHAQHCAAVLDSVGIGQAHVLAHSSGSLIGLQLAADRPDLVRSLVLVEPAAAPSLLPPEVAAGFGQVLEPVMAAAAAGDLGAAFDTFMRMVCAEDYRTVLLTALGPEGLQRAERDCGFFFRDEVPAVGEWSLPASEASRIAQPVLLVQGDASSPVVHGIVSMLAAMLPNAETMSVDGADHLLPLRDPVTLAGIAAVFATKHRIPANV</sequence>
<keyword evidence="3" id="KW-1185">Reference proteome</keyword>
<name>A0A511D4I8_9PSEU</name>
<dbReference type="Proteomes" id="UP000321328">
    <property type="component" value="Unassembled WGS sequence"/>
</dbReference>
<gene>
    <name evidence="2" type="ORF">PA7_34140</name>
</gene>
<dbReference type="InterPro" id="IPR000073">
    <property type="entry name" value="AB_hydrolase_1"/>
</dbReference>
<dbReference type="SUPFAM" id="SSF53474">
    <property type="entry name" value="alpha/beta-Hydrolases"/>
    <property type="match status" value="1"/>
</dbReference>
<proteinExistence type="predicted"/>
<evidence type="ECO:0000259" key="1">
    <source>
        <dbReference type="Pfam" id="PF00561"/>
    </source>
</evidence>
<dbReference type="RefSeq" id="WP_084795852.1">
    <property type="nucleotide sequence ID" value="NZ_AUII01000003.1"/>
</dbReference>
<reference evidence="2 3" key="1">
    <citation type="submission" date="2019-07" db="EMBL/GenBank/DDBJ databases">
        <title>Whole genome shotgun sequence of Pseudonocardia asaccharolytica NBRC 16224.</title>
        <authorList>
            <person name="Hosoyama A."/>
            <person name="Uohara A."/>
            <person name="Ohji S."/>
            <person name="Ichikawa N."/>
        </authorList>
    </citation>
    <scope>NUCLEOTIDE SEQUENCE [LARGE SCALE GENOMIC DNA]</scope>
    <source>
        <strain evidence="2 3">NBRC 16224</strain>
    </source>
</reference>
<accession>A0A511D4I8</accession>
<dbReference type="Pfam" id="PF00561">
    <property type="entry name" value="Abhydrolase_1"/>
    <property type="match status" value="1"/>
</dbReference>
<dbReference type="AlphaFoldDB" id="A0A511D4I8"/>
<dbReference type="InterPro" id="IPR050266">
    <property type="entry name" value="AB_hydrolase_sf"/>
</dbReference>
<dbReference type="GO" id="GO:0003824">
    <property type="term" value="F:catalytic activity"/>
    <property type="evidence" value="ECO:0007669"/>
    <property type="project" value="UniProtKB-ARBA"/>
</dbReference>
<dbReference type="InterPro" id="IPR029058">
    <property type="entry name" value="AB_hydrolase_fold"/>
</dbReference>